<evidence type="ECO:0008006" key="4">
    <source>
        <dbReference type="Google" id="ProtNLM"/>
    </source>
</evidence>
<gene>
    <name evidence="2" type="ORF">K3181_01810</name>
</gene>
<evidence type="ECO:0000313" key="2">
    <source>
        <dbReference type="EMBL" id="MBX7500178.1"/>
    </source>
</evidence>
<dbReference type="Proteomes" id="UP000782554">
    <property type="component" value="Unassembled WGS sequence"/>
</dbReference>
<evidence type="ECO:0000313" key="3">
    <source>
        <dbReference type="Proteomes" id="UP000782554"/>
    </source>
</evidence>
<sequence>MTGESSDGNERGTPTPRRRTARQSHRMPPDQGKRQGAIAALAYVELGGREAALQFLNTFDRVINARPLDLASASEEGFATVVALLAARS</sequence>
<accession>A0ABS7JRE0</accession>
<organism evidence="2 3">
    <name type="scientific">Qipengyuania mesophila</name>
    <dbReference type="NCBI Taxonomy" id="2867246"/>
    <lineage>
        <taxon>Bacteria</taxon>
        <taxon>Pseudomonadati</taxon>
        <taxon>Pseudomonadota</taxon>
        <taxon>Alphaproteobacteria</taxon>
        <taxon>Sphingomonadales</taxon>
        <taxon>Erythrobacteraceae</taxon>
        <taxon>Qipengyuania</taxon>
    </lineage>
</organism>
<keyword evidence="3" id="KW-1185">Reference proteome</keyword>
<name>A0ABS7JRE0_9SPHN</name>
<protein>
    <recommendedName>
        <fullName evidence="4">DUF2384 domain-containing protein</fullName>
    </recommendedName>
</protein>
<dbReference type="EMBL" id="JAIGNU010000001">
    <property type="protein sequence ID" value="MBX7500178.1"/>
    <property type="molecule type" value="Genomic_DNA"/>
</dbReference>
<feature type="region of interest" description="Disordered" evidence="1">
    <location>
        <begin position="1"/>
        <end position="34"/>
    </location>
</feature>
<comment type="caution">
    <text evidence="2">The sequence shown here is derived from an EMBL/GenBank/DDBJ whole genome shotgun (WGS) entry which is preliminary data.</text>
</comment>
<dbReference type="RefSeq" id="WP_221600252.1">
    <property type="nucleotide sequence ID" value="NZ_CAXPSY010000003.1"/>
</dbReference>
<proteinExistence type="predicted"/>
<feature type="compositionally biased region" description="Basic residues" evidence="1">
    <location>
        <begin position="16"/>
        <end position="25"/>
    </location>
</feature>
<evidence type="ECO:0000256" key="1">
    <source>
        <dbReference type="SAM" id="MobiDB-lite"/>
    </source>
</evidence>
<reference evidence="2 3" key="1">
    <citation type="submission" date="2021-08" db="EMBL/GenBank/DDBJ databases">
        <title>Comparative Genomics Analysis of the Genus Qipengyuania Reveals Extensive Genetic Diversity and Metabolic Versatility, Including the Description of Fifteen Novel Species.</title>
        <authorList>
            <person name="Liu Y."/>
        </authorList>
    </citation>
    <scope>NUCLEOTIDE SEQUENCE [LARGE SCALE GENOMIC DNA]</scope>
    <source>
        <strain evidence="2 3">YG27</strain>
    </source>
</reference>